<keyword evidence="2" id="KW-0540">Nuclease</keyword>
<dbReference type="CDD" id="cd06260">
    <property type="entry name" value="DUF820-like"/>
    <property type="match status" value="1"/>
</dbReference>
<evidence type="ECO:0000313" key="2">
    <source>
        <dbReference type="EMBL" id="MCP9761698.1"/>
    </source>
</evidence>
<keyword evidence="2" id="KW-0255">Endonuclease</keyword>
<dbReference type="InterPro" id="IPR011335">
    <property type="entry name" value="Restrct_endonuc-II-like"/>
</dbReference>
<dbReference type="InterPro" id="IPR012296">
    <property type="entry name" value="Nuclease_put_TT1808"/>
</dbReference>
<name>A0AAE3GYQ1_9BACT</name>
<dbReference type="RefSeq" id="WP_255035438.1">
    <property type="nucleotide sequence ID" value="NZ_RJUF01000002.1"/>
</dbReference>
<reference evidence="2 3" key="1">
    <citation type="submission" date="2018-11" db="EMBL/GenBank/DDBJ databases">
        <title>Novel bacteria species description.</title>
        <authorList>
            <person name="Han J.-H."/>
        </authorList>
    </citation>
    <scope>NUCLEOTIDE SEQUENCE [LARGE SCALE GENOMIC DNA]</scope>
    <source>
        <strain evidence="2 3">KCTC23259</strain>
    </source>
</reference>
<dbReference type="GO" id="GO:0004519">
    <property type="term" value="F:endonuclease activity"/>
    <property type="evidence" value="ECO:0007669"/>
    <property type="project" value="UniProtKB-KW"/>
</dbReference>
<feature type="domain" description="Putative restriction endonuclease" evidence="1">
    <location>
        <begin position="17"/>
        <end position="186"/>
    </location>
</feature>
<dbReference type="InterPro" id="IPR008538">
    <property type="entry name" value="Uma2"/>
</dbReference>
<dbReference type="SUPFAM" id="SSF52980">
    <property type="entry name" value="Restriction endonuclease-like"/>
    <property type="match status" value="1"/>
</dbReference>
<evidence type="ECO:0000313" key="3">
    <source>
        <dbReference type="Proteomes" id="UP001204144"/>
    </source>
</evidence>
<comment type="caution">
    <text evidence="2">The sequence shown here is derived from an EMBL/GenBank/DDBJ whole genome shotgun (WGS) entry which is preliminary data.</text>
</comment>
<proteinExistence type="predicted"/>
<dbReference type="PANTHER" id="PTHR34107:SF7">
    <property type="entry name" value="SLR2092 PROTEIN"/>
    <property type="match status" value="1"/>
</dbReference>
<protein>
    <submittedName>
        <fullName evidence="2">Uma2 family endonuclease</fullName>
    </submittedName>
</protein>
<sequence>MVLPLNIPKEGKFTNDELIALCLANPELNIERDEKGQILINMSPTYALTSSFNSGLNFEIYNWNKKHKVGIVFDSNSAFFLPDDSMRGPDVAWISRERWDSLSDSEKKSIPKIVPDFVIELQSETDNIKELKLKMTKWVKNGVKLAWLVSPQSSETLVYFNGKTETIPFGKTLDGKNILVGLELVMADVIEG</sequence>
<gene>
    <name evidence="2" type="ORF">EGI31_01940</name>
</gene>
<dbReference type="PANTHER" id="PTHR34107">
    <property type="entry name" value="SLL0198 PROTEIN-RELATED"/>
    <property type="match status" value="1"/>
</dbReference>
<organism evidence="2 3">
    <name type="scientific">Lacihabitans soyangensis</name>
    <dbReference type="NCBI Taxonomy" id="869394"/>
    <lineage>
        <taxon>Bacteria</taxon>
        <taxon>Pseudomonadati</taxon>
        <taxon>Bacteroidota</taxon>
        <taxon>Cytophagia</taxon>
        <taxon>Cytophagales</taxon>
        <taxon>Leadbetterellaceae</taxon>
        <taxon>Lacihabitans</taxon>
    </lineage>
</organism>
<dbReference type="AlphaFoldDB" id="A0AAE3GYQ1"/>
<dbReference type="Gene3D" id="3.90.1570.10">
    <property type="entry name" value="tt1808, chain A"/>
    <property type="match status" value="1"/>
</dbReference>
<evidence type="ECO:0000259" key="1">
    <source>
        <dbReference type="Pfam" id="PF05685"/>
    </source>
</evidence>
<keyword evidence="3" id="KW-1185">Reference proteome</keyword>
<keyword evidence="2" id="KW-0378">Hydrolase</keyword>
<accession>A0AAE3GYQ1</accession>
<dbReference type="EMBL" id="RJUF01000002">
    <property type="protein sequence ID" value="MCP9761698.1"/>
    <property type="molecule type" value="Genomic_DNA"/>
</dbReference>
<dbReference type="Proteomes" id="UP001204144">
    <property type="component" value="Unassembled WGS sequence"/>
</dbReference>
<dbReference type="Pfam" id="PF05685">
    <property type="entry name" value="Uma2"/>
    <property type="match status" value="1"/>
</dbReference>